<dbReference type="InterPro" id="IPR040624">
    <property type="entry name" value="HalOD1"/>
</dbReference>
<sequence length="93" mass="10290">MMERPPGEHIVHRELDVDGAEPATQIVEHVAALSGRDVESLASTWETFGHVVDDLFEEPPAPSAQVQVTFTYEGYRITVDQDGHATFVAVDDR</sequence>
<name>A0ABD5VEV8_9EURY</name>
<dbReference type="Pfam" id="PF18545">
    <property type="entry name" value="HalOD1"/>
    <property type="match status" value="1"/>
</dbReference>
<comment type="caution">
    <text evidence="2">The sequence shown here is derived from an EMBL/GenBank/DDBJ whole genome shotgun (WGS) entry which is preliminary data.</text>
</comment>
<reference evidence="2 3" key="1">
    <citation type="journal article" date="2019" name="Int. J. Syst. Evol. Microbiol.">
        <title>The Global Catalogue of Microorganisms (GCM) 10K type strain sequencing project: providing services to taxonomists for standard genome sequencing and annotation.</title>
        <authorList>
            <consortium name="The Broad Institute Genomics Platform"/>
            <consortium name="The Broad Institute Genome Sequencing Center for Infectious Disease"/>
            <person name="Wu L."/>
            <person name="Ma J."/>
        </authorList>
    </citation>
    <scope>NUCLEOTIDE SEQUENCE [LARGE SCALE GENOMIC DNA]</scope>
    <source>
        <strain evidence="2 3">GX26</strain>
    </source>
</reference>
<evidence type="ECO:0000313" key="3">
    <source>
        <dbReference type="Proteomes" id="UP001596395"/>
    </source>
</evidence>
<evidence type="ECO:0000313" key="2">
    <source>
        <dbReference type="EMBL" id="MFC6952715.1"/>
    </source>
</evidence>
<dbReference type="RefSeq" id="WP_336349702.1">
    <property type="nucleotide sequence ID" value="NZ_JAZAQL010000002.1"/>
</dbReference>
<dbReference type="Proteomes" id="UP001596395">
    <property type="component" value="Unassembled WGS sequence"/>
</dbReference>
<gene>
    <name evidence="2" type="ORF">ACFQGB_07540</name>
</gene>
<organism evidence="2 3">
    <name type="scientific">Halorubellus litoreus</name>
    <dbReference type="NCBI Taxonomy" id="755308"/>
    <lineage>
        <taxon>Archaea</taxon>
        <taxon>Methanobacteriati</taxon>
        <taxon>Methanobacteriota</taxon>
        <taxon>Stenosarchaea group</taxon>
        <taxon>Halobacteria</taxon>
        <taxon>Halobacteriales</taxon>
        <taxon>Halorubellaceae</taxon>
        <taxon>Halorubellus</taxon>
    </lineage>
</organism>
<proteinExistence type="predicted"/>
<feature type="domain" description="Halobacterial output" evidence="1">
    <location>
        <begin position="20"/>
        <end position="86"/>
    </location>
</feature>
<dbReference type="EMBL" id="JBHSXN010000002">
    <property type="protein sequence ID" value="MFC6952715.1"/>
    <property type="molecule type" value="Genomic_DNA"/>
</dbReference>
<protein>
    <submittedName>
        <fullName evidence="2">HalOD1 output domain-containing protein</fullName>
    </submittedName>
</protein>
<evidence type="ECO:0000259" key="1">
    <source>
        <dbReference type="Pfam" id="PF18545"/>
    </source>
</evidence>
<dbReference type="AlphaFoldDB" id="A0ABD5VEV8"/>
<accession>A0ABD5VEV8</accession>
<keyword evidence="3" id="KW-1185">Reference proteome</keyword>